<reference evidence="6" key="1">
    <citation type="submission" date="2020-05" db="EMBL/GenBank/DDBJ databases">
        <authorList>
            <person name="Chiriac C."/>
            <person name="Salcher M."/>
            <person name="Ghai R."/>
            <person name="Kavagutti S V."/>
        </authorList>
    </citation>
    <scope>NUCLEOTIDE SEQUENCE</scope>
</reference>
<dbReference type="NCBIfam" id="TIGR00001">
    <property type="entry name" value="rpmI_bact"/>
    <property type="match status" value="1"/>
</dbReference>
<gene>
    <name evidence="5" type="ORF">UFOPK1808_00118</name>
    <name evidence="6" type="ORF">UFOPK1889_00006</name>
</gene>
<evidence type="ECO:0000256" key="2">
    <source>
        <dbReference type="ARBA" id="ARBA00022980"/>
    </source>
</evidence>
<dbReference type="Pfam" id="PF01632">
    <property type="entry name" value="Ribosomal_L35p"/>
    <property type="match status" value="1"/>
</dbReference>
<dbReference type="GO" id="GO:0003735">
    <property type="term" value="F:structural constituent of ribosome"/>
    <property type="evidence" value="ECO:0007669"/>
    <property type="project" value="InterPro"/>
</dbReference>
<evidence type="ECO:0000313" key="5">
    <source>
        <dbReference type="EMBL" id="CAB4590373.1"/>
    </source>
</evidence>
<evidence type="ECO:0000256" key="1">
    <source>
        <dbReference type="ARBA" id="ARBA00006598"/>
    </source>
</evidence>
<keyword evidence="3" id="KW-0687">Ribonucleoprotein</keyword>
<dbReference type="HAMAP" id="MF_00514">
    <property type="entry name" value="Ribosomal_bL35"/>
    <property type="match status" value="1"/>
</dbReference>
<dbReference type="FunFam" id="4.10.410.60:FF:000001">
    <property type="entry name" value="50S ribosomal protein L35"/>
    <property type="match status" value="1"/>
</dbReference>
<dbReference type="PRINTS" id="PR00064">
    <property type="entry name" value="RIBOSOMALL35"/>
</dbReference>
<dbReference type="GO" id="GO:0006412">
    <property type="term" value="P:translation"/>
    <property type="evidence" value="ECO:0007669"/>
    <property type="project" value="InterPro"/>
</dbReference>
<dbReference type="EMBL" id="CAEZUL010000006">
    <property type="protein sequence ID" value="CAB4590373.1"/>
    <property type="molecule type" value="Genomic_DNA"/>
</dbReference>
<organism evidence="6">
    <name type="scientific">freshwater metagenome</name>
    <dbReference type="NCBI Taxonomy" id="449393"/>
    <lineage>
        <taxon>unclassified sequences</taxon>
        <taxon>metagenomes</taxon>
        <taxon>ecological metagenomes</taxon>
    </lineage>
</organism>
<keyword evidence="2" id="KW-0689">Ribosomal protein</keyword>
<proteinExistence type="inferred from homology"/>
<dbReference type="Gene3D" id="4.10.410.60">
    <property type="match status" value="1"/>
</dbReference>
<accession>A0A6J6GXZ9</accession>
<feature type="region of interest" description="Disordered" evidence="4">
    <location>
        <begin position="1"/>
        <end position="51"/>
    </location>
</feature>
<protein>
    <submittedName>
        <fullName evidence="6">Unannotated protein</fullName>
    </submittedName>
</protein>
<dbReference type="PANTHER" id="PTHR33343">
    <property type="entry name" value="54S RIBOSOMAL PROTEIN BL35M"/>
    <property type="match status" value="1"/>
</dbReference>
<dbReference type="SUPFAM" id="SSF143034">
    <property type="entry name" value="L35p-like"/>
    <property type="match status" value="1"/>
</dbReference>
<dbReference type="EMBL" id="CAEZUZ010000001">
    <property type="protein sequence ID" value="CAB4606281.1"/>
    <property type="molecule type" value="Genomic_DNA"/>
</dbReference>
<name>A0A6J6GXZ9_9ZZZZ</name>
<sequence>MPKMKTSKTAAKRFKKTGTGKLRRQQANRQHLFEKKSSTRTRRLAGDVDVHPGDARKIKRLLGER</sequence>
<evidence type="ECO:0000256" key="4">
    <source>
        <dbReference type="SAM" id="MobiDB-lite"/>
    </source>
</evidence>
<evidence type="ECO:0000256" key="3">
    <source>
        <dbReference type="ARBA" id="ARBA00023274"/>
    </source>
</evidence>
<dbReference type="AlphaFoldDB" id="A0A6J6GXZ9"/>
<feature type="compositionally biased region" description="Basic residues" evidence="4">
    <location>
        <begin position="10"/>
        <end position="26"/>
    </location>
</feature>
<dbReference type="InterPro" id="IPR001706">
    <property type="entry name" value="Ribosomal_bL35"/>
</dbReference>
<comment type="similarity">
    <text evidence="1">Belongs to the bacterial ribosomal protein bL35 family.</text>
</comment>
<dbReference type="PANTHER" id="PTHR33343:SF1">
    <property type="entry name" value="LARGE RIBOSOMAL SUBUNIT PROTEIN BL35M"/>
    <property type="match status" value="1"/>
</dbReference>
<dbReference type="GO" id="GO:0022625">
    <property type="term" value="C:cytosolic large ribosomal subunit"/>
    <property type="evidence" value="ECO:0007669"/>
    <property type="project" value="TreeGrafter"/>
</dbReference>
<evidence type="ECO:0000313" key="6">
    <source>
        <dbReference type="EMBL" id="CAB4606281.1"/>
    </source>
</evidence>
<dbReference type="InterPro" id="IPR021137">
    <property type="entry name" value="Ribosomal_bL35-like"/>
</dbReference>
<dbReference type="InterPro" id="IPR037229">
    <property type="entry name" value="Ribosomal_bL35_sf"/>
</dbReference>